<sequence length="99" mass="11281">MVLKELMMSEANTTRASHDVSQIRNSDPTRSETTAQPTLGPWTGFKPVRLETPWTPKHAWFHCTTATFDIPENVSTKILKVRLGLAFKIKSQTNFHRLT</sequence>
<accession>A0A5B7E0N1</accession>
<protein>
    <submittedName>
        <fullName evidence="2">Uncharacterized protein</fullName>
    </submittedName>
</protein>
<dbReference type="EMBL" id="VSRR010001764">
    <property type="protein sequence ID" value="MPC27541.1"/>
    <property type="molecule type" value="Genomic_DNA"/>
</dbReference>
<name>A0A5B7E0N1_PORTR</name>
<gene>
    <name evidence="2" type="ORF">E2C01_020713</name>
</gene>
<comment type="caution">
    <text evidence="2">The sequence shown here is derived from an EMBL/GenBank/DDBJ whole genome shotgun (WGS) entry which is preliminary data.</text>
</comment>
<feature type="region of interest" description="Disordered" evidence="1">
    <location>
        <begin position="1"/>
        <end position="44"/>
    </location>
</feature>
<evidence type="ECO:0000313" key="3">
    <source>
        <dbReference type="Proteomes" id="UP000324222"/>
    </source>
</evidence>
<reference evidence="2 3" key="1">
    <citation type="submission" date="2019-05" db="EMBL/GenBank/DDBJ databases">
        <title>Another draft genome of Portunus trituberculatus and its Hox gene families provides insights of decapod evolution.</title>
        <authorList>
            <person name="Jeong J.-H."/>
            <person name="Song I."/>
            <person name="Kim S."/>
            <person name="Choi T."/>
            <person name="Kim D."/>
            <person name="Ryu S."/>
            <person name="Kim W."/>
        </authorList>
    </citation>
    <scope>NUCLEOTIDE SEQUENCE [LARGE SCALE GENOMIC DNA]</scope>
    <source>
        <tissue evidence="2">Muscle</tissue>
    </source>
</reference>
<evidence type="ECO:0000256" key="1">
    <source>
        <dbReference type="SAM" id="MobiDB-lite"/>
    </source>
</evidence>
<keyword evidence="3" id="KW-1185">Reference proteome</keyword>
<dbReference type="Proteomes" id="UP000324222">
    <property type="component" value="Unassembled WGS sequence"/>
</dbReference>
<dbReference type="AlphaFoldDB" id="A0A5B7E0N1"/>
<organism evidence="2 3">
    <name type="scientific">Portunus trituberculatus</name>
    <name type="common">Swimming crab</name>
    <name type="synonym">Neptunus trituberculatus</name>
    <dbReference type="NCBI Taxonomy" id="210409"/>
    <lineage>
        <taxon>Eukaryota</taxon>
        <taxon>Metazoa</taxon>
        <taxon>Ecdysozoa</taxon>
        <taxon>Arthropoda</taxon>
        <taxon>Crustacea</taxon>
        <taxon>Multicrustacea</taxon>
        <taxon>Malacostraca</taxon>
        <taxon>Eumalacostraca</taxon>
        <taxon>Eucarida</taxon>
        <taxon>Decapoda</taxon>
        <taxon>Pleocyemata</taxon>
        <taxon>Brachyura</taxon>
        <taxon>Eubrachyura</taxon>
        <taxon>Portunoidea</taxon>
        <taxon>Portunidae</taxon>
        <taxon>Portuninae</taxon>
        <taxon>Portunus</taxon>
    </lineage>
</organism>
<evidence type="ECO:0000313" key="2">
    <source>
        <dbReference type="EMBL" id="MPC27541.1"/>
    </source>
</evidence>
<proteinExistence type="predicted"/>
<feature type="compositionally biased region" description="Polar residues" evidence="1">
    <location>
        <begin position="10"/>
        <end position="37"/>
    </location>
</feature>